<evidence type="ECO:0000313" key="2">
    <source>
        <dbReference type="EMBL" id="KAA1078525.1"/>
    </source>
</evidence>
<accession>A0A5B0MNJ3</accession>
<sequence length="56" mass="5827">MVVSTLDRPPQAKGRLKSFSARNHLAQPTNALAASTGSNVTIHKPGLITNSALDGD</sequence>
<proteinExistence type="predicted"/>
<comment type="caution">
    <text evidence="2">The sequence shown here is derived from an EMBL/GenBank/DDBJ whole genome shotgun (WGS) entry which is preliminary data.</text>
</comment>
<evidence type="ECO:0000313" key="3">
    <source>
        <dbReference type="Proteomes" id="UP000325313"/>
    </source>
</evidence>
<dbReference type="EMBL" id="VDEP01000450">
    <property type="protein sequence ID" value="KAA1078525.1"/>
    <property type="molecule type" value="Genomic_DNA"/>
</dbReference>
<reference evidence="2 3" key="1">
    <citation type="submission" date="2019-05" db="EMBL/GenBank/DDBJ databases">
        <title>Emergence of the Ug99 lineage of the wheat stem rust pathogen through somatic hybridization.</title>
        <authorList>
            <person name="Li F."/>
            <person name="Upadhyaya N.M."/>
            <person name="Sperschneider J."/>
            <person name="Matny O."/>
            <person name="Nguyen-Phuc H."/>
            <person name="Mago R."/>
            <person name="Raley C."/>
            <person name="Miller M.E."/>
            <person name="Silverstein K.A.T."/>
            <person name="Henningsen E."/>
            <person name="Hirsch C.D."/>
            <person name="Visser B."/>
            <person name="Pretorius Z.A."/>
            <person name="Steffenson B.J."/>
            <person name="Schwessinger B."/>
            <person name="Dodds P.N."/>
            <person name="Figueroa M."/>
        </authorList>
    </citation>
    <scope>NUCLEOTIDE SEQUENCE [LARGE SCALE GENOMIC DNA]</scope>
    <source>
        <strain evidence="2 3">Ug99</strain>
    </source>
</reference>
<organism evidence="2 3">
    <name type="scientific">Puccinia graminis f. sp. tritici</name>
    <dbReference type="NCBI Taxonomy" id="56615"/>
    <lineage>
        <taxon>Eukaryota</taxon>
        <taxon>Fungi</taxon>
        <taxon>Dikarya</taxon>
        <taxon>Basidiomycota</taxon>
        <taxon>Pucciniomycotina</taxon>
        <taxon>Pucciniomycetes</taxon>
        <taxon>Pucciniales</taxon>
        <taxon>Pucciniaceae</taxon>
        <taxon>Puccinia</taxon>
    </lineage>
</organism>
<feature type="region of interest" description="Disordered" evidence="1">
    <location>
        <begin position="1"/>
        <end position="23"/>
    </location>
</feature>
<protein>
    <submittedName>
        <fullName evidence="2">Uncharacterized protein</fullName>
    </submittedName>
</protein>
<dbReference type="AlphaFoldDB" id="A0A5B0MNJ3"/>
<evidence type="ECO:0000256" key="1">
    <source>
        <dbReference type="SAM" id="MobiDB-lite"/>
    </source>
</evidence>
<dbReference type="Proteomes" id="UP000325313">
    <property type="component" value="Unassembled WGS sequence"/>
</dbReference>
<gene>
    <name evidence="2" type="ORF">PGTUg99_006455</name>
</gene>
<name>A0A5B0MNJ3_PUCGR</name>